<gene>
    <name evidence="1" type="ORF">QPK24_11650</name>
</gene>
<keyword evidence="2" id="KW-1185">Reference proteome</keyword>
<proteinExistence type="predicted"/>
<dbReference type="SUPFAM" id="SSF54593">
    <property type="entry name" value="Glyoxalase/Bleomycin resistance protein/Dihydroxybiphenyl dioxygenase"/>
    <property type="match status" value="1"/>
</dbReference>
<protein>
    <submittedName>
        <fullName evidence="1">VOC family protein</fullName>
    </submittedName>
</protein>
<evidence type="ECO:0000313" key="2">
    <source>
        <dbReference type="Proteomes" id="UP001236415"/>
    </source>
</evidence>
<dbReference type="Gene3D" id="3.10.180.10">
    <property type="entry name" value="2,3-Dihydroxybiphenyl 1,2-Dioxygenase, domain 1"/>
    <property type="match status" value="1"/>
</dbReference>
<dbReference type="InterPro" id="IPR029068">
    <property type="entry name" value="Glyas_Bleomycin-R_OHBP_Dase"/>
</dbReference>
<name>A0ABY8XAX9_9BACL</name>
<reference evidence="1 2" key="1">
    <citation type="submission" date="2023-06" db="EMBL/GenBank/DDBJ databases">
        <title>Paenibacillus polygonum sp. nov., an endophytic bacterium, isolated from Polygonum lapathifolium L. in Nanji Wetland National Nature Reserve, South of Poyang Lake, Jiangxi Province, China.</title>
        <authorList>
            <person name="Yu Z."/>
        </authorList>
    </citation>
    <scope>NUCLEOTIDE SEQUENCE [LARGE SCALE GENOMIC DNA]</scope>
    <source>
        <strain evidence="1 2">C31</strain>
    </source>
</reference>
<evidence type="ECO:0000313" key="1">
    <source>
        <dbReference type="EMBL" id="WIV21278.1"/>
    </source>
</evidence>
<dbReference type="EMBL" id="CP127162">
    <property type="protein sequence ID" value="WIV21278.1"/>
    <property type="molecule type" value="Genomic_DNA"/>
</dbReference>
<organism evidence="1 2">
    <name type="scientific">Paenibacillus polygoni</name>
    <dbReference type="NCBI Taxonomy" id="3050112"/>
    <lineage>
        <taxon>Bacteria</taxon>
        <taxon>Bacillati</taxon>
        <taxon>Bacillota</taxon>
        <taxon>Bacilli</taxon>
        <taxon>Bacillales</taxon>
        <taxon>Paenibacillaceae</taxon>
        <taxon>Paenibacillus</taxon>
    </lineage>
</organism>
<dbReference type="Proteomes" id="UP001236415">
    <property type="component" value="Chromosome"/>
</dbReference>
<accession>A0ABY8XAX9</accession>
<dbReference type="RefSeq" id="WP_285748880.1">
    <property type="nucleotide sequence ID" value="NZ_CP127162.1"/>
</dbReference>
<dbReference type="CDD" id="cd06587">
    <property type="entry name" value="VOC"/>
    <property type="match status" value="1"/>
</dbReference>
<sequence length="116" mass="13481">MISELTIQIRVSDFEEGLHWYTTLLQRTPDFIPHNGFAEWQVLPSCWLQVAEGIPSEGSGPIRFGVTSIEEERSRLKSELHMDHFEIYAREEVPAKWATFADPWGNRLGFFENINE</sequence>